<dbReference type="OrthoDB" id="1906820at2759"/>
<evidence type="ECO:0000313" key="3">
    <source>
        <dbReference type="EMBL" id="KAA3480430.1"/>
    </source>
</evidence>
<dbReference type="Proteomes" id="UP000325315">
    <property type="component" value="Unassembled WGS sequence"/>
</dbReference>
<evidence type="ECO:0000313" key="4">
    <source>
        <dbReference type="Proteomes" id="UP000325315"/>
    </source>
</evidence>
<dbReference type="AlphaFoldDB" id="A0A5B6WFI9"/>
<reference evidence="4" key="1">
    <citation type="journal article" date="2019" name="Plant Biotechnol. J.">
        <title>Genome sequencing of the Australian wild diploid species Gossypium australe highlights disease resistance and delayed gland morphogenesis.</title>
        <authorList>
            <person name="Cai Y."/>
            <person name="Cai X."/>
            <person name="Wang Q."/>
            <person name="Wang P."/>
            <person name="Zhang Y."/>
            <person name="Cai C."/>
            <person name="Xu Y."/>
            <person name="Wang K."/>
            <person name="Zhou Z."/>
            <person name="Wang C."/>
            <person name="Geng S."/>
            <person name="Li B."/>
            <person name="Dong Q."/>
            <person name="Hou Y."/>
            <person name="Wang H."/>
            <person name="Ai P."/>
            <person name="Liu Z."/>
            <person name="Yi F."/>
            <person name="Sun M."/>
            <person name="An G."/>
            <person name="Cheng J."/>
            <person name="Zhang Y."/>
            <person name="Shi Q."/>
            <person name="Xie Y."/>
            <person name="Shi X."/>
            <person name="Chang Y."/>
            <person name="Huang F."/>
            <person name="Chen Y."/>
            <person name="Hong S."/>
            <person name="Mi L."/>
            <person name="Sun Q."/>
            <person name="Zhang L."/>
            <person name="Zhou B."/>
            <person name="Peng R."/>
            <person name="Zhang X."/>
            <person name="Liu F."/>
        </authorList>
    </citation>
    <scope>NUCLEOTIDE SEQUENCE [LARGE SCALE GENOMIC DNA]</scope>
    <source>
        <strain evidence="4">cv. PA1801</strain>
    </source>
</reference>
<dbReference type="PANTHER" id="PTHR33116">
    <property type="entry name" value="REVERSE TRANSCRIPTASE ZINC-BINDING DOMAIN-CONTAINING PROTEIN-RELATED-RELATED"/>
    <property type="match status" value="1"/>
</dbReference>
<feature type="domain" description="Reverse transcriptase zinc-binding" evidence="2">
    <location>
        <begin position="286"/>
        <end position="378"/>
    </location>
</feature>
<dbReference type="Gene3D" id="3.30.420.10">
    <property type="entry name" value="Ribonuclease H-like superfamily/Ribonuclease H"/>
    <property type="match status" value="1"/>
</dbReference>
<sequence length="630" mass="72262">MKDILKEYESCSGQCVNFNNSNTSRENREAVSNMLGVRSSTSSEEYLGLPIAVGKRKNEVFQSILDKIDMRIDGWSTRILSQGEKKALCEMIESKLARYWWQKGAGKRGIHWCQWKFLCRPKEEGGLGFRSIAQFNIALLVKQGWRLSNFSTSLVARVFKAKYFSNCDFINSNLGNSCSFVWRSIWATKDILEKGQVWRVGTGTNISVNEDVWILNYANFRLSSEGDYPQFDKVSKLINSYNRDWNRKLIMNTFPEGIADLILRIPLALEPHEDLLAWSGESSGEFSVSSAYKLLHDRDPIAYALQNNYKDFYRKLWRLDLPSKIKIIIWKISWNYLPTRVNLSFRNLSSNIACPRCNRSNETTNHIFRECPASQIVWKDLSDPTFFLFSNADLIDWLTGVFTSLSLEKCRLYCGALWAIWGDRNSRIHEKKGRSSQEVINFVRGYLKELDGVRKIDRTLPKEEMAWNPPSGQTVKINFDGAFDERGKQAASGVVVKNKMGRVLISVIGLHKGVTSAFEAKAIACRRAVQLTLKMNREETIIKGDSLPIIKKCNSVRPAKSLVGSYIQDIQRITTKARKLRFEFVPRSTNNLAHILATESLRRREEVYLVNDVPIYAKGKVRDESIRKLD</sequence>
<accession>A0A5B6WFI9</accession>
<keyword evidence="3" id="KW-0548">Nucleotidyltransferase</keyword>
<dbReference type="Pfam" id="PF13966">
    <property type="entry name" value="zf-RVT"/>
    <property type="match status" value="1"/>
</dbReference>
<dbReference type="Pfam" id="PF13456">
    <property type="entry name" value="RVT_3"/>
    <property type="match status" value="1"/>
</dbReference>
<dbReference type="GO" id="GO:0004523">
    <property type="term" value="F:RNA-DNA hybrid ribonuclease activity"/>
    <property type="evidence" value="ECO:0007669"/>
    <property type="project" value="InterPro"/>
</dbReference>
<comment type="caution">
    <text evidence="3">The sequence shown here is derived from an EMBL/GenBank/DDBJ whole genome shotgun (WGS) entry which is preliminary data.</text>
</comment>
<keyword evidence="3" id="KW-0695">RNA-directed DNA polymerase</keyword>
<keyword evidence="3" id="KW-0808">Transferase</keyword>
<dbReference type="PANTHER" id="PTHR33116:SF86">
    <property type="entry name" value="REVERSE TRANSCRIPTASE DOMAIN-CONTAINING PROTEIN"/>
    <property type="match status" value="1"/>
</dbReference>
<evidence type="ECO:0000259" key="2">
    <source>
        <dbReference type="Pfam" id="PF13966"/>
    </source>
</evidence>
<dbReference type="InterPro" id="IPR002156">
    <property type="entry name" value="RNaseH_domain"/>
</dbReference>
<dbReference type="InterPro" id="IPR012337">
    <property type="entry name" value="RNaseH-like_sf"/>
</dbReference>
<dbReference type="GO" id="GO:0003676">
    <property type="term" value="F:nucleic acid binding"/>
    <property type="evidence" value="ECO:0007669"/>
    <property type="project" value="InterPro"/>
</dbReference>
<feature type="domain" description="RNase H type-1" evidence="1">
    <location>
        <begin position="478"/>
        <end position="599"/>
    </location>
</feature>
<dbReference type="CDD" id="cd06222">
    <property type="entry name" value="RNase_H_like"/>
    <property type="match status" value="1"/>
</dbReference>
<dbReference type="InterPro" id="IPR044730">
    <property type="entry name" value="RNase_H-like_dom_plant"/>
</dbReference>
<gene>
    <name evidence="3" type="ORF">EPI10_020859</name>
</gene>
<name>A0A5B6WFI9_9ROSI</name>
<dbReference type="InterPro" id="IPR036397">
    <property type="entry name" value="RNaseH_sf"/>
</dbReference>
<dbReference type="InterPro" id="IPR026960">
    <property type="entry name" value="RVT-Znf"/>
</dbReference>
<dbReference type="EMBL" id="SMMG02000003">
    <property type="protein sequence ID" value="KAA3480430.1"/>
    <property type="molecule type" value="Genomic_DNA"/>
</dbReference>
<keyword evidence="4" id="KW-1185">Reference proteome</keyword>
<protein>
    <submittedName>
        <fullName evidence="3">Reverse transcriptase</fullName>
    </submittedName>
</protein>
<proteinExistence type="predicted"/>
<dbReference type="GO" id="GO:0003964">
    <property type="term" value="F:RNA-directed DNA polymerase activity"/>
    <property type="evidence" value="ECO:0007669"/>
    <property type="project" value="UniProtKB-KW"/>
</dbReference>
<organism evidence="3 4">
    <name type="scientific">Gossypium australe</name>
    <dbReference type="NCBI Taxonomy" id="47621"/>
    <lineage>
        <taxon>Eukaryota</taxon>
        <taxon>Viridiplantae</taxon>
        <taxon>Streptophyta</taxon>
        <taxon>Embryophyta</taxon>
        <taxon>Tracheophyta</taxon>
        <taxon>Spermatophyta</taxon>
        <taxon>Magnoliopsida</taxon>
        <taxon>eudicotyledons</taxon>
        <taxon>Gunneridae</taxon>
        <taxon>Pentapetalae</taxon>
        <taxon>rosids</taxon>
        <taxon>malvids</taxon>
        <taxon>Malvales</taxon>
        <taxon>Malvaceae</taxon>
        <taxon>Malvoideae</taxon>
        <taxon>Gossypium</taxon>
    </lineage>
</organism>
<evidence type="ECO:0000259" key="1">
    <source>
        <dbReference type="Pfam" id="PF13456"/>
    </source>
</evidence>
<dbReference type="SUPFAM" id="SSF53098">
    <property type="entry name" value="Ribonuclease H-like"/>
    <property type="match status" value="1"/>
</dbReference>